<evidence type="ECO:0000259" key="1">
    <source>
        <dbReference type="Pfam" id="PF04717"/>
    </source>
</evidence>
<comment type="caution">
    <text evidence="2">The sequence shown here is derived from an EMBL/GenBank/DDBJ whole genome shotgun (WGS) entry which is preliminary data.</text>
</comment>
<organism evidence="2 3">
    <name type="scientific">Paenibacillus contaminans</name>
    <dbReference type="NCBI Taxonomy" id="450362"/>
    <lineage>
        <taxon>Bacteria</taxon>
        <taxon>Bacillati</taxon>
        <taxon>Bacillota</taxon>
        <taxon>Bacilli</taxon>
        <taxon>Bacillales</taxon>
        <taxon>Paenibacillaceae</taxon>
        <taxon>Paenibacillus</taxon>
    </lineage>
</organism>
<feature type="domain" description="Gp5/Type VI secretion system Vgr protein OB-fold" evidence="1">
    <location>
        <begin position="22"/>
        <end position="95"/>
    </location>
</feature>
<keyword evidence="3" id="KW-1185">Reference proteome</keyword>
<dbReference type="AlphaFoldDB" id="A0A329LVJ0"/>
<dbReference type="RefSeq" id="WP_113035898.1">
    <property type="nucleotide sequence ID" value="NZ_QMFB01000037.1"/>
</dbReference>
<dbReference type="OrthoDB" id="9762420at2"/>
<dbReference type="SUPFAM" id="SSF69349">
    <property type="entry name" value="Phage fibre proteins"/>
    <property type="match status" value="1"/>
</dbReference>
<protein>
    <submittedName>
        <fullName evidence="2">Phage tail protein</fullName>
    </submittedName>
</protein>
<dbReference type="Pfam" id="PF04717">
    <property type="entry name" value="Phage_base_V"/>
    <property type="match status" value="1"/>
</dbReference>
<dbReference type="InterPro" id="IPR006531">
    <property type="entry name" value="Gp5/Vgr_OB"/>
</dbReference>
<dbReference type="SUPFAM" id="SSF69255">
    <property type="entry name" value="gp5 N-terminal domain-like"/>
    <property type="match status" value="1"/>
</dbReference>
<accession>A0A329LVJ0</accession>
<proteinExistence type="predicted"/>
<name>A0A329LVJ0_9BACL</name>
<dbReference type="Proteomes" id="UP000250369">
    <property type="component" value="Unassembled WGS sequence"/>
</dbReference>
<sequence>MSLMELLQNGEQSGEQMQGVVIAIVTNNQDPENMGRVKLQFPWRKGDDESHWARIATLMAGGGRGSFFLPEVEDEVLVAFEMGNIDHPYVIGALWNGQDAPPEKNGNGNNDIRKITSRSGHEIIFDDKSGKEKVTLHTKSGHRITLDDTSASEKIEIVDQTGSNSIVIDSNANEIVMESTMRLVLKSQTIEIDAGSTLTIKAGAALTIQGAMVNIN</sequence>
<dbReference type="InterPro" id="IPR037026">
    <property type="entry name" value="Vgr_OB-fold_dom_sf"/>
</dbReference>
<reference evidence="2 3" key="1">
    <citation type="journal article" date="2009" name="Int. J. Syst. Evol. Microbiol.">
        <title>Paenibacillus contaminans sp. nov., isolated from a contaminated laboratory plate.</title>
        <authorList>
            <person name="Chou J.H."/>
            <person name="Lee J.H."/>
            <person name="Lin M.C."/>
            <person name="Chang P.S."/>
            <person name="Arun A.B."/>
            <person name="Young C.C."/>
            <person name="Chen W.M."/>
        </authorList>
    </citation>
    <scope>NUCLEOTIDE SEQUENCE [LARGE SCALE GENOMIC DNA]</scope>
    <source>
        <strain evidence="2 3">CKOBP-6</strain>
    </source>
</reference>
<dbReference type="Gene3D" id="2.40.50.230">
    <property type="entry name" value="Gp5 N-terminal domain"/>
    <property type="match status" value="1"/>
</dbReference>
<evidence type="ECO:0000313" key="2">
    <source>
        <dbReference type="EMBL" id="RAV11468.1"/>
    </source>
</evidence>
<evidence type="ECO:0000313" key="3">
    <source>
        <dbReference type="Proteomes" id="UP000250369"/>
    </source>
</evidence>
<dbReference type="EMBL" id="QMFB01000037">
    <property type="protein sequence ID" value="RAV11468.1"/>
    <property type="molecule type" value="Genomic_DNA"/>
</dbReference>
<gene>
    <name evidence="2" type="ORF">DQG23_36080</name>
</gene>